<evidence type="ECO:0000313" key="3">
    <source>
        <dbReference type="Proteomes" id="UP000775547"/>
    </source>
</evidence>
<reference evidence="2" key="2">
    <citation type="submission" date="2021-10" db="EMBL/GenBank/DDBJ databases">
        <title>Phylogenomics reveals ancestral predisposition of the termite-cultivated fungus Termitomyces towards a domesticated lifestyle.</title>
        <authorList>
            <person name="Auxier B."/>
            <person name="Grum-Grzhimaylo A."/>
            <person name="Cardenas M.E."/>
            <person name="Lodge J.D."/>
            <person name="Laessoe T."/>
            <person name="Pedersen O."/>
            <person name="Smith M.E."/>
            <person name="Kuyper T.W."/>
            <person name="Franco-Molano E.A."/>
            <person name="Baroni T.J."/>
            <person name="Aanen D.K."/>
        </authorList>
    </citation>
    <scope>NUCLEOTIDE SEQUENCE</scope>
    <source>
        <strain evidence="2">AP01</strain>
        <tissue evidence="2">Mycelium</tissue>
    </source>
</reference>
<gene>
    <name evidence="2" type="ORF">DXG03_002002</name>
</gene>
<proteinExistence type="predicted"/>
<evidence type="ECO:0000256" key="1">
    <source>
        <dbReference type="SAM" id="MobiDB-lite"/>
    </source>
</evidence>
<protein>
    <submittedName>
        <fullName evidence="2">Uncharacterized protein</fullName>
    </submittedName>
</protein>
<dbReference type="AlphaFoldDB" id="A0A9P7GBQ2"/>
<accession>A0A9P7GBQ2</accession>
<organism evidence="2 3">
    <name type="scientific">Asterophora parasitica</name>
    <dbReference type="NCBI Taxonomy" id="117018"/>
    <lineage>
        <taxon>Eukaryota</taxon>
        <taxon>Fungi</taxon>
        <taxon>Dikarya</taxon>
        <taxon>Basidiomycota</taxon>
        <taxon>Agaricomycotina</taxon>
        <taxon>Agaricomycetes</taxon>
        <taxon>Agaricomycetidae</taxon>
        <taxon>Agaricales</taxon>
        <taxon>Tricholomatineae</taxon>
        <taxon>Lyophyllaceae</taxon>
        <taxon>Asterophora</taxon>
    </lineage>
</organism>
<dbReference type="OrthoDB" id="3156807at2759"/>
<feature type="compositionally biased region" description="Basic and acidic residues" evidence="1">
    <location>
        <begin position="384"/>
        <end position="403"/>
    </location>
</feature>
<keyword evidence="3" id="KW-1185">Reference proteome</keyword>
<reference evidence="2" key="1">
    <citation type="submission" date="2020-07" db="EMBL/GenBank/DDBJ databases">
        <authorList>
            <person name="Nieuwenhuis M."/>
            <person name="Van De Peppel L.J.J."/>
        </authorList>
    </citation>
    <scope>NUCLEOTIDE SEQUENCE</scope>
    <source>
        <strain evidence="2">AP01</strain>
        <tissue evidence="2">Mycelium</tissue>
    </source>
</reference>
<comment type="caution">
    <text evidence="2">The sequence shown here is derived from an EMBL/GenBank/DDBJ whole genome shotgun (WGS) entry which is preliminary data.</text>
</comment>
<evidence type="ECO:0000313" key="2">
    <source>
        <dbReference type="EMBL" id="KAG5646926.1"/>
    </source>
</evidence>
<feature type="region of interest" description="Disordered" evidence="1">
    <location>
        <begin position="381"/>
        <end position="406"/>
    </location>
</feature>
<dbReference type="EMBL" id="JABCKV010000015">
    <property type="protein sequence ID" value="KAG5646926.1"/>
    <property type="molecule type" value="Genomic_DNA"/>
</dbReference>
<sequence>MTPMALSETLGLFLDYTKLLYDFAFQVDPRVASSVAQLFTFHRTSGDEFFLPTGTFLHDFAERLRQSKQSTDLGKPVTGTELQQTFRAALCDHLRQTHMPGAAMTIEWYNARVRIRIQQVLVLQTRCFVGAILGSELDKQKRLLIGLLYEAINPAFYYLGNPSLLDADLIPEFQKGIHVIRDWLRRLRRLDGSFHGLTLPRSWLIRHVKDPERAKKKDTQLQIFMINQMPDLLETIYSGVGAGFLLFDTSDISNIPRLRPIFIARICRALCLLGYNFNNVPLRAMILRSIVSLRRADRKSFPALYRRFVSAQRWENLVRALRDDRDVLRGSLTDELVQFHNLERGPLPSNPVTGVRLVAYAAHDDLSSLLGNASLSNLSLEEDQQQHKELESSMVESESKGTLDVEGEAAGADEIDEIDAVNDLGNMDDLGEELPNEFPSVPTITPSDLPQAQAPTDEEQRAAPIIQAAYKRALLRRMKQAARTGLAASRTRKFALCLESAMQSPVQWGAEHFRYRVLLLGPLPHVLLCLDIAQAAALAHKKTAKKHLRSASHEKLENLQKRLTELSKIYKALSNVQKTLEPSSDLHKSRDIAALRRSVEGAVKLLEDLPFTTPEDLQFDLGLGYKGIVAVKKPPKAPEKPSLVCEDDL</sequence>
<name>A0A9P7GBQ2_9AGAR</name>
<dbReference type="Proteomes" id="UP000775547">
    <property type="component" value="Unassembled WGS sequence"/>
</dbReference>